<feature type="non-terminal residue" evidence="1">
    <location>
        <position position="165"/>
    </location>
</feature>
<organism evidence="1 2">
    <name type="scientific">Mollisia scopiformis</name>
    <name type="common">Conifer needle endophyte fungus</name>
    <name type="synonym">Phialocephala scopiformis</name>
    <dbReference type="NCBI Taxonomy" id="149040"/>
    <lineage>
        <taxon>Eukaryota</taxon>
        <taxon>Fungi</taxon>
        <taxon>Dikarya</taxon>
        <taxon>Ascomycota</taxon>
        <taxon>Pezizomycotina</taxon>
        <taxon>Leotiomycetes</taxon>
        <taxon>Helotiales</taxon>
        <taxon>Mollisiaceae</taxon>
        <taxon>Mollisia</taxon>
    </lineage>
</organism>
<dbReference type="KEGG" id="psco:LY89DRAFT_541099"/>
<dbReference type="GeneID" id="28817903"/>
<evidence type="ECO:0000313" key="2">
    <source>
        <dbReference type="Proteomes" id="UP000070700"/>
    </source>
</evidence>
<dbReference type="EMBL" id="KQ947421">
    <property type="protein sequence ID" value="KUJ14054.1"/>
    <property type="molecule type" value="Genomic_DNA"/>
</dbReference>
<sequence>GQLDVTTGFDITWPNSAFITIDPIKGEILSMDVSGVQVNPLPLTFITGSGCVQVALRFGLKAGLGINLLGTSANIQAGAFVDAPAYQACAEFNSAAPCELGLTQKVFGDAGAFADIAVKIDFLQFSEGPSVVTTFFSADLPTACLASTTTLAIANTTSSKASVTA</sequence>
<proteinExistence type="predicted"/>
<name>A0A194X231_MOLSC</name>
<protein>
    <submittedName>
        <fullName evidence="1">Uncharacterized protein</fullName>
    </submittedName>
</protein>
<feature type="non-terminal residue" evidence="1">
    <location>
        <position position="1"/>
    </location>
</feature>
<keyword evidence="2" id="KW-1185">Reference proteome</keyword>
<dbReference type="RefSeq" id="XP_018068409.1">
    <property type="nucleotide sequence ID" value="XM_018208177.1"/>
</dbReference>
<dbReference type="InParanoid" id="A0A194X231"/>
<gene>
    <name evidence="1" type="ORF">LY89DRAFT_541099</name>
</gene>
<evidence type="ECO:0000313" key="1">
    <source>
        <dbReference type="EMBL" id="KUJ14054.1"/>
    </source>
</evidence>
<dbReference type="OrthoDB" id="4733706at2759"/>
<dbReference type="AlphaFoldDB" id="A0A194X231"/>
<reference evidence="1 2" key="1">
    <citation type="submission" date="2015-10" db="EMBL/GenBank/DDBJ databases">
        <title>Full genome of DAOMC 229536 Phialocephala scopiformis, a fungal endophyte of spruce producing the potent anti-insectan compound rugulosin.</title>
        <authorList>
            <consortium name="DOE Joint Genome Institute"/>
            <person name="Walker A.K."/>
            <person name="Frasz S.L."/>
            <person name="Seifert K.A."/>
            <person name="Miller J.D."/>
            <person name="Mondo S.J."/>
            <person name="Labutti K."/>
            <person name="Lipzen A."/>
            <person name="Dockter R."/>
            <person name="Kennedy M."/>
            <person name="Grigoriev I.V."/>
            <person name="Spatafora J.W."/>
        </authorList>
    </citation>
    <scope>NUCLEOTIDE SEQUENCE [LARGE SCALE GENOMIC DNA]</scope>
    <source>
        <strain evidence="1 2">CBS 120377</strain>
    </source>
</reference>
<dbReference type="Proteomes" id="UP000070700">
    <property type="component" value="Unassembled WGS sequence"/>
</dbReference>
<accession>A0A194X231</accession>